<feature type="compositionally biased region" description="Basic and acidic residues" evidence="5">
    <location>
        <begin position="331"/>
        <end position="340"/>
    </location>
</feature>
<reference evidence="7 8" key="1">
    <citation type="submission" date="2018-10" db="EMBL/GenBank/DDBJ databases">
        <title>Rhodobacter sp . BO-81.</title>
        <authorList>
            <person name="Im W.T."/>
        </authorList>
    </citation>
    <scope>NUCLEOTIDE SEQUENCE [LARGE SCALE GENOMIC DNA]</scope>
    <source>
        <strain evidence="7 8">BO-81</strain>
    </source>
</reference>
<comment type="caution">
    <text evidence="7">The sequence shown here is derived from an EMBL/GenBank/DDBJ whole genome shotgun (WGS) entry which is preliminary data.</text>
</comment>
<dbReference type="RefSeq" id="WP_121534229.1">
    <property type="nucleotide sequence ID" value="NZ_RCHI01000013.1"/>
</dbReference>
<dbReference type="InterPro" id="IPR010998">
    <property type="entry name" value="Integrase_recombinase_N"/>
</dbReference>
<dbReference type="GO" id="GO:0006310">
    <property type="term" value="P:DNA recombination"/>
    <property type="evidence" value="ECO:0007669"/>
    <property type="project" value="UniProtKB-KW"/>
</dbReference>
<dbReference type="SUPFAM" id="SSF56349">
    <property type="entry name" value="DNA breaking-rejoining enzymes"/>
    <property type="match status" value="1"/>
</dbReference>
<dbReference type="PANTHER" id="PTHR30349:SF64">
    <property type="entry name" value="PROPHAGE INTEGRASE INTD-RELATED"/>
    <property type="match status" value="1"/>
</dbReference>
<evidence type="ECO:0000259" key="6">
    <source>
        <dbReference type="PROSITE" id="PS51898"/>
    </source>
</evidence>
<dbReference type="GO" id="GO:0015074">
    <property type="term" value="P:DNA integration"/>
    <property type="evidence" value="ECO:0007669"/>
    <property type="project" value="UniProtKB-KW"/>
</dbReference>
<keyword evidence="8" id="KW-1185">Reference proteome</keyword>
<dbReference type="GO" id="GO:0003677">
    <property type="term" value="F:DNA binding"/>
    <property type="evidence" value="ECO:0007669"/>
    <property type="project" value="UniProtKB-KW"/>
</dbReference>
<feature type="region of interest" description="Disordered" evidence="5">
    <location>
        <begin position="319"/>
        <end position="340"/>
    </location>
</feature>
<dbReference type="PROSITE" id="PS51898">
    <property type="entry name" value="TYR_RECOMBINASE"/>
    <property type="match status" value="1"/>
</dbReference>
<dbReference type="PANTHER" id="PTHR30349">
    <property type="entry name" value="PHAGE INTEGRASE-RELATED"/>
    <property type="match status" value="1"/>
</dbReference>
<keyword evidence="4" id="KW-0233">DNA recombination</keyword>
<dbReference type="AlphaFoldDB" id="A0A421BM05"/>
<dbReference type="InterPro" id="IPR050090">
    <property type="entry name" value="Tyrosine_recombinase_XerCD"/>
</dbReference>
<sequence>MRKTSLPYLQFIKSNGRTYVYFRKGSVRKRLPDNTDSREFSDAYWDCRAGKARGPIKHSWENLIVSYYQSPDFANLSPSTKANYRRHCEEIRIKNGTKDMRLFRRKHAIEVRDKLKDTWSKANERVAVLSILCRHAVDKEWIERNPVVDIAKLRGGEYEAWPDDMLRAFERCCDEIGATLARTAYELAIGTGQRIGDCCAMQWSDFDGEYMSVIQEKTEVKISVYCPARLRAYLCSLPRKGRHILAKNLTQPIGKRAVQKAVEEVRAQIGAMHGNKRLVIHGWRYTAARELAEAGCSDTEIQSVTGHKTLAMVQKYRAQANQKAASKRAQSARERNKDRT</sequence>
<dbReference type="Proteomes" id="UP000279673">
    <property type="component" value="Unassembled WGS sequence"/>
</dbReference>
<proteinExistence type="inferred from homology"/>
<keyword evidence="3" id="KW-0238">DNA-binding</keyword>
<accession>A0A421BM05</accession>
<evidence type="ECO:0000256" key="2">
    <source>
        <dbReference type="ARBA" id="ARBA00022908"/>
    </source>
</evidence>
<dbReference type="Gene3D" id="1.10.443.10">
    <property type="entry name" value="Intergrase catalytic core"/>
    <property type="match status" value="1"/>
</dbReference>
<feature type="domain" description="Tyr recombinase" evidence="6">
    <location>
        <begin position="156"/>
        <end position="329"/>
    </location>
</feature>
<dbReference type="InterPro" id="IPR002104">
    <property type="entry name" value="Integrase_catalytic"/>
</dbReference>
<evidence type="ECO:0000313" key="8">
    <source>
        <dbReference type="Proteomes" id="UP000279673"/>
    </source>
</evidence>
<evidence type="ECO:0000256" key="5">
    <source>
        <dbReference type="SAM" id="MobiDB-lite"/>
    </source>
</evidence>
<dbReference type="InterPro" id="IPR011010">
    <property type="entry name" value="DNA_brk_join_enz"/>
</dbReference>
<dbReference type="Pfam" id="PF00589">
    <property type="entry name" value="Phage_integrase"/>
    <property type="match status" value="1"/>
</dbReference>
<name>A0A421BM05_9RHOB</name>
<gene>
    <name evidence="7" type="ORF">DYS74_13575</name>
</gene>
<dbReference type="InterPro" id="IPR013762">
    <property type="entry name" value="Integrase-like_cat_sf"/>
</dbReference>
<evidence type="ECO:0000256" key="4">
    <source>
        <dbReference type="ARBA" id="ARBA00023172"/>
    </source>
</evidence>
<protein>
    <submittedName>
        <fullName evidence="7">Integrase</fullName>
    </submittedName>
</protein>
<evidence type="ECO:0000313" key="7">
    <source>
        <dbReference type="EMBL" id="RLL63972.1"/>
    </source>
</evidence>
<dbReference type="EMBL" id="RCHI01000013">
    <property type="protein sequence ID" value="RLL63972.1"/>
    <property type="molecule type" value="Genomic_DNA"/>
</dbReference>
<evidence type="ECO:0000256" key="3">
    <source>
        <dbReference type="ARBA" id="ARBA00023125"/>
    </source>
</evidence>
<keyword evidence="2" id="KW-0229">DNA integration</keyword>
<organism evidence="7 8">
    <name type="scientific">Paenirhodobacter hankyongi</name>
    <dbReference type="NCBI Taxonomy" id="2294033"/>
    <lineage>
        <taxon>Bacteria</taxon>
        <taxon>Pseudomonadati</taxon>
        <taxon>Pseudomonadota</taxon>
        <taxon>Alphaproteobacteria</taxon>
        <taxon>Rhodobacterales</taxon>
        <taxon>Rhodobacter group</taxon>
        <taxon>Paenirhodobacter</taxon>
    </lineage>
</organism>
<evidence type="ECO:0000256" key="1">
    <source>
        <dbReference type="ARBA" id="ARBA00008857"/>
    </source>
</evidence>
<comment type="similarity">
    <text evidence="1">Belongs to the 'phage' integrase family.</text>
</comment>
<dbReference type="Gene3D" id="1.10.150.130">
    <property type="match status" value="1"/>
</dbReference>